<gene>
    <name evidence="2" type="ORF">PC113_g15075</name>
    <name evidence="3" type="ORF">PC115_g18578</name>
    <name evidence="4" type="ORF">PC117_g20667</name>
    <name evidence="5" type="ORF">PC118_g18767</name>
    <name evidence="6" type="ORF">PC129_g17807</name>
</gene>
<evidence type="ECO:0000256" key="1">
    <source>
        <dbReference type="SAM" id="MobiDB-lite"/>
    </source>
</evidence>
<comment type="caution">
    <text evidence="2">The sequence shown here is derived from an EMBL/GenBank/DDBJ whole genome shotgun (WGS) entry which is preliminary data.</text>
</comment>
<name>A0A8T0YS60_9STRA</name>
<dbReference type="EMBL" id="RCMK01000980">
    <property type="protein sequence ID" value="KAG2905791.1"/>
    <property type="molecule type" value="Genomic_DNA"/>
</dbReference>
<evidence type="ECO:0000313" key="2">
    <source>
        <dbReference type="EMBL" id="KAG2852375.1"/>
    </source>
</evidence>
<evidence type="ECO:0000313" key="4">
    <source>
        <dbReference type="EMBL" id="KAG2905791.1"/>
    </source>
</evidence>
<dbReference type="EMBL" id="RCMI01000973">
    <property type="protein sequence ID" value="KAG2893110.1"/>
    <property type="molecule type" value="Genomic_DNA"/>
</dbReference>
<proteinExistence type="predicted"/>
<organism evidence="2 7">
    <name type="scientific">Phytophthora cactorum</name>
    <dbReference type="NCBI Taxonomy" id="29920"/>
    <lineage>
        <taxon>Eukaryota</taxon>
        <taxon>Sar</taxon>
        <taxon>Stramenopiles</taxon>
        <taxon>Oomycota</taxon>
        <taxon>Peronosporomycetes</taxon>
        <taxon>Peronosporales</taxon>
        <taxon>Peronosporaceae</taxon>
        <taxon>Phytophthora</taxon>
    </lineage>
</organism>
<feature type="compositionally biased region" description="Polar residues" evidence="1">
    <location>
        <begin position="1"/>
        <end position="13"/>
    </location>
</feature>
<dbReference type="AlphaFoldDB" id="A0A8T0YS60"/>
<dbReference type="Proteomes" id="UP000774804">
    <property type="component" value="Unassembled WGS sequence"/>
</dbReference>
<dbReference type="EMBL" id="RCML01000958">
    <property type="protein sequence ID" value="KAG2967129.1"/>
    <property type="molecule type" value="Genomic_DNA"/>
</dbReference>
<reference evidence="2" key="1">
    <citation type="submission" date="2018-10" db="EMBL/GenBank/DDBJ databases">
        <title>Effector identification in a new, highly contiguous assembly of the strawberry crown rot pathogen Phytophthora cactorum.</title>
        <authorList>
            <person name="Armitage A.D."/>
            <person name="Nellist C.F."/>
            <person name="Bates H."/>
            <person name="Vickerstaff R.J."/>
            <person name="Harrison R.J."/>
        </authorList>
    </citation>
    <scope>NUCLEOTIDE SEQUENCE</scope>
    <source>
        <strain evidence="2">15-7</strain>
        <strain evidence="3">4032</strain>
        <strain evidence="4">4040</strain>
        <strain evidence="5">P415</strain>
        <strain evidence="6">P421</strain>
    </source>
</reference>
<dbReference type="Proteomes" id="UP000735874">
    <property type="component" value="Unassembled WGS sequence"/>
</dbReference>
<protein>
    <submittedName>
        <fullName evidence="2">Uncharacterized protein</fullName>
    </submittedName>
</protein>
<feature type="region of interest" description="Disordered" evidence="1">
    <location>
        <begin position="1"/>
        <end position="54"/>
    </location>
</feature>
<evidence type="ECO:0000313" key="3">
    <source>
        <dbReference type="EMBL" id="KAG2893110.1"/>
    </source>
</evidence>
<evidence type="ECO:0000313" key="6">
    <source>
        <dbReference type="EMBL" id="KAG3211211.1"/>
    </source>
</evidence>
<dbReference type="Proteomes" id="UP000760860">
    <property type="component" value="Unassembled WGS sequence"/>
</dbReference>
<evidence type="ECO:0000313" key="7">
    <source>
        <dbReference type="Proteomes" id="UP000735874"/>
    </source>
</evidence>
<sequence length="103" mass="11771">MTRTSAAAPTSRGTPERKRPRTSKQQAASVEPTTIKAVNPKTRKSSDKSTAVASRKRAEVVQRIQRRSKLRPRQSVRVRAVLCLERQDLYVAVTAYHQRRQMR</sequence>
<dbReference type="Proteomes" id="UP000736787">
    <property type="component" value="Unassembled WGS sequence"/>
</dbReference>
<evidence type="ECO:0000313" key="5">
    <source>
        <dbReference type="EMBL" id="KAG2967129.1"/>
    </source>
</evidence>
<dbReference type="Proteomes" id="UP000697107">
    <property type="component" value="Unassembled WGS sequence"/>
</dbReference>
<dbReference type="EMBL" id="RCMG01000545">
    <property type="protein sequence ID" value="KAG2852375.1"/>
    <property type="molecule type" value="Genomic_DNA"/>
</dbReference>
<accession>A0A8T0YS60</accession>
<dbReference type="EMBL" id="RCMV01000984">
    <property type="protein sequence ID" value="KAG3211211.1"/>
    <property type="molecule type" value="Genomic_DNA"/>
</dbReference>
<feature type="compositionally biased region" description="Polar residues" evidence="1">
    <location>
        <begin position="23"/>
        <end position="32"/>
    </location>
</feature>